<feature type="transmembrane region" description="Helical" evidence="9">
    <location>
        <begin position="517"/>
        <end position="541"/>
    </location>
</feature>
<organism evidence="14">
    <name type="scientific">hydrothermal vent metagenome</name>
    <dbReference type="NCBI Taxonomy" id="652676"/>
    <lineage>
        <taxon>unclassified sequences</taxon>
        <taxon>metagenomes</taxon>
        <taxon>ecological metagenomes</taxon>
    </lineage>
</organism>
<proteinExistence type="inferred from homology"/>
<evidence type="ECO:0000313" key="14">
    <source>
        <dbReference type="EMBL" id="CUS51325.1"/>
    </source>
</evidence>
<dbReference type="Pfam" id="PF21760">
    <property type="entry name" value="SecD_1st"/>
    <property type="match status" value="1"/>
</dbReference>
<feature type="transmembrane region" description="Helical" evidence="9">
    <location>
        <begin position="491"/>
        <end position="511"/>
    </location>
</feature>
<dbReference type="HAMAP" id="MF_01463_B">
    <property type="entry name" value="SecD_B"/>
    <property type="match status" value="1"/>
</dbReference>
<dbReference type="AlphaFoldDB" id="A0A160TTP3"/>
<comment type="subcellular location">
    <subcellularLocation>
        <location evidence="1">Cell membrane</location>
        <topology evidence="1">Multi-pass membrane protein</topology>
    </subcellularLocation>
</comment>
<evidence type="ECO:0000259" key="12">
    <source>
        <dbReference type="Pfam" id="PF21760"/>
    </source>
</evidence>
<dbReference type="PANTHER" id="PTHR30081">
    <property type="entry name" value="PROTEIN-EXPORT MEMBRANE PROTEIN SEC"/>
    <property type="match status" value="1"/>
</dbReference>
<dbReference type="PRINTS" id="PR00702">
    <property type="entry name" value="ACRIFLAVINRP"/>
</dbReference>
<dbReference type="InterPro" id="IPR048631">
    <property type="entry name" value="SecD_1st"/>
</dbReference>
<keyword evidence="5" id="KW-0653">Protein transport</keyword>
<evidence type="ECO:0000259" key="13">
    <source>
        <dbReference type="Pfam" id="PF22599"/>
    </source>
</evidence>
<dbReference type="Pfam" id="PF13721">
    <property type="entry name" value="SecD-TM1"/>
    <property type="match status" value="1"/>
</dbReference>
<dbReference type="InterPro" id="IPR048634">
    <property type="entry name" value="SecD_SecF_C"/>
</dbReference>
<dbReference type="GO" id="GO:0006886">
    <property type="term" value="P:intracellular protein transport"/>
    <property type="evidence" value="ECO:0007669"/>
    <property type="project" value="InterPro"/>
</dbReference>
<evidence type="ECO:0000256" key="8">
    <source>
        <dbReference type="ARBA" id="ARBA00023136"/>
    </source>
</evidence>
<dbReference type="InterPro" id="IPR055344">
    <property type="entry name" value="SecD_SecF_C_bact"/>
</dbReference>
<keyword evidence="7" id="KW-0811">Translocation</keyword>
<dbReference type="FunFam" id="3.30.70.3400:FF:000003">
    <property type="entry name" value="Preprotein translocase subunit SecD"/>
    <property type="match status" value="1"/>
</dbReference>
<evidence type="ECO:0000256" key="1">
    <source>
        <dbReference type="ARBA" id="ARBA00004651"/>
    </source>
</evidence>
<dbReference type="InterPro" id="IPR005791">
    <property type="entry name" value="SecD"/>
</dbReference>
<keyword evidence="2" id="KW-0813">Transport</keyword>
<dbReference type="FunFam" id="3.30.1360.200:FF:000001">
    <property type="entry name" value="Protein translocase subunit SecD"/>
    <property type="match status" value="1"/>
</dbReference>
<dbReference type="Pfam" id="PF07549">
    <property type="entry name" value="Sec_GG"/>
    <property type="match status" value="1"/>
</dbReference>
<dbReference type="InterPro" id="IPR001036">
    <property type="entry name" value="Acrflvin-R"/>
</dbReference>
<dbReference type="InterPro" id="IPR022813">
    <property type="entry name" value="SecD/SecF_arch_bac"/>
</dbReference>
<evidence type="ECO:0000256" key="4">
    <source>
        <dbReference type="ARBA" id="ARBA00022692"/>
    </source>
</evidence>
<dbReference type="SUPFAM" id="SSF82866">
    <property type="entry name" value="Multidrug efflux transporter AcrB transmembrane domain"/>
    <property type="match status" value="1"/>
</dbReference>
<feature type="domain" description="SecDF P1 head subdomain" evidence="13">
    <location>
        <begin position="307"/>
        <end position="445"/>
    </location>
</feature>
<evidence type="ECO:0000256" key="7">
    <source>
        <dbReference type="ARBA" id="ARBA00023010"/>
    </source>
</evidence>
<evidence type="ECO:0000259" key="11">
    <source>
        <dbReference type="Pfam" id="PF13721"/>
    </source>
</evidence>
<evidence type="ECO:0000256" key="9">
    <source>
        <dbReference type="SAM" id="Phobius"/>
    </source>
</evidence>
<feature type="transmembrane region" description="Helical" evidence="9">
    <location>
        <begin position="590"/>
        <end position="614"/>
    </location>
</feature>
<dbReference type="Pfam" id="PF22599">
    <property type="entry name" value="SecDF_P1_head"/>
    <property type="match status" value="1"/>
</dbReference>
<name>A0A160TTP3_9ZZZZ</name>
<dbReference type="NCBIfam" id="TIGR00916">
    <property type="entry name" value="2A0604s01"/>
    <property type="match status" value="1"/>
</dbReference>
<feature type="domain" description="Protein translocase subunit SecDF P1" evidence="12">
    <location>
        <begin position="231"/>
        <end position="289"/>
    </location>
</feature>
<dbReference type="FunFam" id="1.20.1640.10:FF:000004">
    <property type="entry name" value="Protein translocase subunit SecD"/>
    <property type="match status" value="1"/>
</dbReference>
<dbReference type="Gene3D" id="1.20.1640.10">
    <property type="entry name" value="Multidrug efflux transporter AcrB transmembrane domain"/>
    <property type="match status" value="1"/>
</dbReference>
<protein>
    <submittedName>
        <fullName evidence="14">Protein-export membrane protein SecD (TC 3.A.5.1.1)</fullName>
    </submittedName>
</protein>
<reference evidence="14" key="1">
    <citation type="submission" date="2015-10" db="EMBL/GenBank/DDBJ databases">
        <authorList>
            <person name="Gilbert D.G."/>
        </authorList>
    </citation>
    <scope>NUCLEOTIDE SEQUENCE</scope>
</reference>
<feature type="transmembrane region" description="Helical" evidence="9">
    <location>
        <begin position="7"/>
        <end position="25"/>
    </location>
</feature>
<keyword evidence="6 9" id="KW-1133">Transmembrane helix</keyword>
<accession>A0A160TTP3</accession>
<evidence type="ECO:0000256" key="2">
    <source>
        <dbReference type="ARBA" id="ARBA00022448"/>
    </source>
</evidence>
<dbReference type="GO" id="GO:0005886">
    <property type="term" value="C:plasma membrane"/>
    <property type="evidence" value="ECO:0007669"/>
    <property type="project" value="UniProtKB-SubCell"/>
</dbReference>
<dbReference type="Gene3D" id="3.30.1360.200">
    <property type="match status" value="1"/>
</dbReference>
<feature type="transmembrane region" description="Helical" evidence="9">
    <location>
        <begin position="467"/>
        <end position="486"/>
    </location>
</feature>
<dbReference type="InterPro" id="IPR054384">
    <property type="entry name" value="SecDF_P1_head"/>
</dbReference>
<feature type="transmembrane region" description="Helical" evidence="9">
    <location>
        <begin position="562"/>
        <end position="584"/>
    </location>
</feature>
<feature type="domain" description="Protein export membrane protein SecD/SecF C-terminal" evidence="10">
    <location>
        <begin position="447"/>
        <end position="617"/>
    </location>
</feature>
<dbReference type="InterPro" id="IPR027398">
    <property type="entry name" value="SecD-TM"/>
</dbReference>
<evidence type="ECO:0000256" key="3">
    <source>
        <dbReference type="ARBA" id="ARBA00022475"/>
    </source>
</evidence>
<dbReference type="PANTHER" id="PTHR30081:SF1">
    <property type="entry name" value="PROTEIN TRANSLOCASE SUBUNIT SECD"/>
    <property type="match status" value="1"/>
</dbReference>
<feature type="domain" description="SecD export protein N-terminal TM" evidence="11">
    <location>
        <begin position="3"/>
        <end position="103"/>
    </location>
</feature>
<dbReference type="GO" id="GO:0015450">
    <property type="term" value="F:protein-transporting ATPase activity"/>
    <property type="evidence" value="ECO:0007669"/>
    <property type="project" value="InterPro"/>
</dbReference>
<keyword evidence="3" id="KW-1003">Cell membrane</keyword>
<keyword evidence="4 9" id="KW-0812">Transmembrane</keyword>
<evidence type="ECO:0000256" key="5">
    <source>
        <dbReference type="ARBA" id="ARBA00022927"/>
    </source>
</evidence>
<dbReference type="Pfam" id="PF02355">
    <property type="entry name" value="SecD_SecF_C"/>
    <property type="match status" value="1"/>
</dbReference>
<dbReference type="NCBIfam" id="TIGR01129">
    <property type="entry name" value="secD"/>
    <property type="match status" value="1"/>
</dbReference>
<evidence type="ECO:0000256" key="6">
    <source>
        <dbReference type="ARBA" id="ARBA00022989"/>
    </source>
</evidence>
<dbReference type="InterPro" id="IPR022646">
    <property type="entry name" value="SecD/SecF_CS"/>
</dbReference>
<dbReference type="EMBL" id="CZRL01000059">
    <property type="protein sequence ID" value="CUS51325.1"/>
    <property type="molecule type" value="Genomic_DNA"/>
</dbReference>
<dbReference type="Gene3D" id="3.30.70.3400">
    <property type="match status" value="2"/>
</dbReference>
<gene>
    <name evidence="14" type="ORF">MGWOODY_XGa344</name>
</gene>
<evidence type="ECO:0000259" key="10">
    <source>
        <dbReference type="Pfam" id="PF02355"/>
    </source>
</evidence>
<sequence length="628" mass="69260">MRNHYPWWKWLIIAVVVIPGLFYALPNLFGDDLGIQIRGTRGATLTSSDLAQIKSLVDSSGSVYRSIRKDDRGISVRLTTPDDQLKVRDLLEQELGNRYTIALTLLPAAPNLFTGVGAKPMYLGLDLRGGVHFLMEVDMNSVARRAQERYVADIRAALRKEKLRYKEVHNRTDGAIEIWLRDASRLPDAQKLIQREFSGLTIDSTQVQGEEHLTVRLSESEVEDLSEFALTQNITALRNRIDELGVAEPVVQRQGDRRIVIQLPGVQDTARAKRILGRTATLEMMLVDEEHSLEAAQNGKTPPGSRLYKLRDGRSILLKKRVIYSGENITDAAASIDTQNGSPIVSITLDAVGSRINQRITGDNIGKRMAVVYIEIRSRNKIDADGQAVTDQQGRVVRVKERIEEVITAPVIRDQLGKRFQIEGLDSVTEARDLALLLRAGSLAAPVEIIEERTVGPSLGRANIDQGFLSVIIGFVLVLVFMLLYYRAFGLFANTALGLNLVLIVAVLSMFQATLTLPGVAGILLTVGMAVDANVLIFERIREELRNGNTPQASIHLGYDRALSTIVDANITTLIAAIVLFNFGTGPIKGFAVTLSIGILTSMFTSIFVTRGLANLMYGRKRVKSLAI</sequence>
<keyword evidence="8 9" id="KW-0472">Membrane</keyword>